<accession>A0A2R6PBQ4</accession>
<gene>
    <name evidence="1" type="ORF">PHLCEN_2v5138</name>
</gene>
<evidence type="ECO:0000313" key="2">
    <source>
        <dbReference type="Proteomes" id="UP000186601"/>
    </source>
</evidence>
<proteinExistence type="predicted"/>
<dbReference type="EMBL" id="MLYV02000512">
    <property type="protein sequence ID" value="PSR88458.1"/>
    <property type="molecule type" value="Genomic_DNA"/>
</dbReference>
<dbReference type="AlphaFoldDB" id="A0A2R6PBQ4"/>
<keyword evidence="2" id="KW-1185">Reference proteome</keyword>
<dbReference type="Pfam" id="PF18759">
    <property type="entry name" value="Plavaka"/>
    <property type="match status" value="1"/>
</dbReference>
<comment type="caution">
    <text evidence="1">The sequence shown here is derived from an EMBL/GenBank/DDBJ whole genome shotgun (WGS) entry which is preliminary data.</text>
</comment>
<dbReference type="STRING" id="98765.A0A2R6PBQ4"/>
<name>A0A2R6PBQ4_9APHY</name>
<evidence type="ECO:0000313" key="1">
    <source>
        <dbReference type="EMBL" id="PSR88458.1"/>
    </source>
</evidence>
<organism evidence="1 2">
    <name type="scientific">Hermanssonia centrifuga</name>
    <dbReference type="NCBI Taxonomy" id="98765"/>
    <lineage>
        <taxon>Eukaryota</taxon>
        <taxon>Fungi</taxon>
        <taxon>Dikarya</taxon>
        <taxon>Basidiomycota</taxon>
        <taxon>Agaricomycotina</taxon>
        <taxon>Agaricomycetes</taxon>
        <taxon>Polyporales</taxon>
        <taxon>Meruliaceae</taxon>
        <taxon>Hermanssonia</taxon>
    </lineage>
</organism>
<sequence length="317" mass="36151">MSGDWAWTQADLIARDIDSHGAMFCPFILGSDKTTVSVATGQNDYYPLYMSLGNIWNNVRRAHCNAVIVIAFLAIPKTEKRYAKDPVFRKFRQQLFHSSLATILSPLKPDVVRCPDGHFRRAIYGLGPYIANYIEQILATNTVQGWCVTCPTERESLEDQYEGPDLRSQEHTELLVQGLNLKALWDGYGVVGELIVYLPAVVSFVPPDMARALGCFMQFCYLVRRSIQTEDTLTQIKHCLKRYHALREIFRTTGTRPDGFSSFIRHHSIDHYPGHITNFGAPNRLCSSIMESKHIKAVKELWRRSSPRPDTSYELPH</sequence>
<reference evidence="1 2" key="1">
    <citation type="submission" date="2018-02" db="EMBL/GenBank/DDBJ databases">
        <title>Genome sequence of the basidiomycete white-rot fungus Phlebia centrifuga.</title>
        <authorList>
            <person name="Granchi Z."/>
            <person name="Peng M."/>
            <person name="de Vries R.P."/>
            <person name="Hilden K."/>
            <person name="Makela M.R."/>
            <person name="Grigoriev I."/>
            <person name="Riley R."/>
        </authorList>
    </citation>
    <scope>NUCLEOTIDE SEQUENCE [LARGE SCALE GENOMIC DNA]</scope>
    <source>
        <strain evidence="1 2">FBCC195</strain>
    </source>
</reference>
<dbReference type="Proteomes" id="UP000186601">
    <property type="component" value="Unassembled WGS sequence"/>
</dbReference>
<protein>
    <submittedName>
        <fullName evidence="1">Uncharacterized protein</fullName>
    </submittedName>
</protein>
<dbReference type="InterPro" id="IPR041078">
    <property type="entry name" value="Plavaka"/>
</dbReference>
<dbReference type="OrthoDB" id="2799361at2759"/>